<evidence type="ECO:0000256" key="2">
    <source>
        <dbReference type="SAM" id="Phobius"/>
    </source>
</evidence>
<dbReference type="EMBL" id="BAABAT010000001">
    <property type="protein sequence ID" value="GAA4244054.1"/>
    <property type="molecule type" value="Genomic_DNA"/>
</dbReference>
<gene>
    <name evidence="4" type="ORF">GCM10022255_005570</name>
</gene>
<comment type="similarity">
    <text evidence="1">Belongs to the LytR/CpsA/Psr (LCP) family.</text>
</comment>
<reference evidence="5" key="1">
    <citation type="journal article" date="2019" name="Int. J. Syst. Evol. Microbiol.">
        <title>The Global Catalogue of Microorganisms (GCM) 10K type strain sequencing project: providing services to taxonomists for standard genome sequencing and annotation.</title>
        <authorList>
            <consortium name="The Broad Institute Genomics Platform"/>
            <consortium name="The Broad Institute Genome Sequencing Center for Infectious Disease"/>
            <person name="Wu L."/>
            <person name="Ma J."/>
        </authorList>
    </citation>
    <scope>NUCLEOTIDE SEQUENCE [LARGE SCALE GENOMIC DNA]</scope>
    <source>
        <strain evidence="5">JCM 17441</strain>
    </source>
</reference>
<dbReference type="PANTHER" id="PTHR33392">
    <property type="entry name" value="POLYISOPRENYL-TEICHOIC ACID--PEPTIDOGLYCAN TEICHOIC ACID TRANSFERASE TAGU"/>
    <property type="match status" value="1"/>
</dbReference>
<evidence type="ECO:0000313" key="4">
    <source>
        <dbReference type="EMBL" id="GAA4244054.1"/>
    </source>
</evidence>
<protein>
    <recommendedName>
        <fullName evidence="3">Cell envelope-related transcriptional attenuator domain-containing protein</fullName>
    </recommendedName>
</protein>
<dbReference type="RefSeq" id="WP_345121150.1">
    <property type="nucleotide sequence ID" value="NZ_BAABAT010000001.1"/>
</dbReference>
<evidence type="ECO:0000313" key="5">
    <source>
        <dbReference type="Proteomes" id="UP001500620"/>
    </source>
</evidence>
<feature type="transmembrane region" description="Helical" evidence="2">
    <location>
        <begin position="40"/>
        <end position="62"/>
    </location>
</feature>
<name>A0ABP8CVV1_9ACTN</name>
<organism evidence="4 5">
    <name type="scientific">Dactylosporangium darangshiense</name>
    <dbReference type="NCBI Taxonomy" id="579108"/>
    <lineage>
        <taxon>Bacteria</taxon>
        <taxon>Bacillati</taxon>
        <taxon>Actinomycetota</taxon>
        <taxon>Actinomycetes</taxon>
        <taxon>Micromonosporales</taxon>
        <taxon>Micromonosporaceae</taxon>
        <taxon>Dactylosporangium</taxon>
    </lineage>
</organism>
<keyword evidence="2" id="KW-1133">Transmembrane helix</keyword>
<accession>A0ABP8CVV1</accession>
<keyword evidence="5" id="KW-1185">Reference proteome</keyword>
<dbReference type="InterPro" id="IPR004474">
    <property type="entry name" value="LytR_CpsA_psr"/>
</dbReference>
<dbReference type="InterPro" id="IPR050922">
    <property type="entry name" value="LytR/CpsA/Psr_CW_biosynth"/>
</dbReference>
<keyword evidence="2" id="KW-0812">Transmembrane</keyword>
<evidence type="ECO:0000259" key="3">
    <source>
        <dbReference type="Pfam" id="PF03816"/>
    </source>
</evidence>
<evidence type="ECO:0000256" key="1">
    <source>
        <dbReference type="ARBA" id="ARBA00006068"/>
    </source>
</evidence>
<feature type="domain" description="Cell envelope-related transcriptional attenuator" evidence="3">
    <location>
        <begin position="97"/>
        <end position="235"/>
    </location>
</feature>
<dbReference type="Gene3D" id="3.40.630.190">
    <property type="entry name" value="LCP protein"/>
    <property type="match status" value="1"/>
</dbReference>
<proteinExistence type="inferred from homology"/>
<dbReference type="Proteomes" id="UP001500620">
    <property type="component" value="Unassembled WGS sequence"/>
</dbReference>
<keyword evidence="2" id="KW-0472">Membrane</keyword>
<dbReference type="PANTHER" id="PTHR33392:SF6">
    <property type="entry name" value="POLYISOPRENYL-TEICHOIC ACID--PEPTIDOGLYCAN TEICHOIC ACID TRANSFERASE TAGU"/>
    <property type="match status" value="1"/>
</dbReference>
<dbReference type="Pfam" id="PF03816">
    <property type="entry name" value="LytR_cpsA_psr"/>
    <property type="match status" value="1"/>
</dbReference>
<sequence length="331" mass="34449">MDQLLRDTFARHENLVPIAPPGLHAAILTGARRRRARRRWAWTGLFTGVIVAVALLAVPVAARPDGTRPQAATSSAPIHLLLVGIDRAGDEPPAQVRADSLVLVHIDPGARAAYAIVVPPDFPLDLPGLGPQRADGAYLVGGYKPAAEAISRLAGVRLDGGAVVDLAAMESITDAAGGLDLCVERRVQSRHLAYDDNGNLGEPGPGRAPVVYEPGCHHFDSREAVDYLRIAAGSGDQRAVRAYLAALAAAASDPARLPALLTAAGQGLELHLGAGALGSLTGLAHALRAVDPQRVTAIRLPTGVPPGDGLYAALQTGRVGEWLAAHPQYEV</sequence>
<comment type="caution">
    <text evidence="4">The sequence shown here is derived from an EMBL/GenBank/DDBJ whole genome shotgun (WGS) entry which is preliminary data.</text>
</comment>